<dbReference type="Gene3D" id="3.90.1300.10">
    <property type="entry name" value="Amidase signature (AS) domain"/>
    <property type="match status" value="1"/>
</dbReference>
<dbReference type="Proteomes" id="UP000000346">
    <property type="component" value="Chromosome"/>
</dbReference>
<dbReference type="PROSITE" id="PS00571">
    <property type="entry name" value="AMIDASES"/>
    <property type="match status" value="1"/>
</dbReference>
<evidence type="ECO:0000313" key="3">
    <source>
        <dbReference type="Proteomes" id="UP000000346"/>
    </source>
</evidence>
<proteinExistence type="predicted"/>
<keyword evidence="2" id="KW-0808">Transferase</keyword>
<sequence>MEIDESLEKAAKLTDINAVVTVNERAEAEANAVARRGLTPIPIVIKDIIYTKGLRTTMGSRVFRDYVPREDAAVVARLRRAGFVIIGKSNAHEFASGATTTSSVFGPTRNPLDKDRIAGGSSGGSAAAVAAGIVEVAIGTDTAGSVRIPASLCGVFGFRPTSGSTPKAGVFPLAPTFDEVGVIASNLDVLRRALQAIMVRRRKARPIRGQPRLAVPRGLLVADRDVSRAFWDLAARLNAAEVDLPIARARGRESFTVIRLSEASSVHLPFRDRWQEYFPDVRRLLERGLEFKATDYATALEVMRRVKDEFTSVMRKFDAMILPSTAIPAPRIDEVLGKEDGPVRDLLTGNSWLAPLVGAPAISVPMFKVNGLPVGLQLIGRPGEDLELLELAERILSL</sequence>
<dbReference type="InterPro" id="IPR000120">
    <property type="entry name" value="Amidase"/>
</dbReference>
<dbReference type="Pfam" id="PF01425">
    <property type="entry name" value="Amidase"/>
    <property type="match status" value="1"/>
</dbReference>
<dbReference type="FunCoup" id="D9Q1L5">
    <property type="interactions" value="23"/>
</dbReference>
<reference evidence="2 3" key="1">
    <citation type="journal article" date="2010" name="Appl. Environ. Microbiol.">
        <title>The genome sequence of the crenarchaeon Acidilobus saccharovorans supports a new order, Acidilobales, and suggests an important ecological role in terrestrial acidic hot springs.</title>
        <authorList>
            <person name="Mardanov A.V."/>
            <person name="Svetlitchnyi V.A."/>
            <person name="Beletsky A.V."/>
            <person name="Prokofeva M.I."/>
            <person name="Bonch-Osmolovskaya E.A."/>
            <person name="Ravin N.V."/>
            <person name="Skryabin K.G."/>
        </authorList>
    </citation>
    <scope>NUCLEOTIDE SEQUENCE [LARGE SCALE GENOMIC DNA]</scope>
    <source>
        <strain evidence="3">DSM 16705 / JCM 18335 / VKM B-2471 / 345-15</strain>
    </source>
</reference>
<dbReference type="KEGG" id="asc:ASAC_0797"/>
<evidence type="ECO:0000313" key="2">
    <source>
        <dbReference type="EMBL" id="ADL19203.1"/>
    </source>
</evidence>
<protein>
    <submittedName>
        <fullName evidence="2">Glutamyl-tRNA amidotransferase, subunit A</fullName>
    </submittedName>
</protein>
<dbReference type="AlphaFoldDB" id="D9Q1L5"/>
<dbReference type="InParanoid" id="D9Q1L5"/>
<dbReference type="HOGENOM" id="CLU_009600_0_3_2"/>
<gene>
    <name evidence="2" type="ordered locus">ASAC_0797</name>
</gene>
<dbReference type="STRING" id="666510.ASAC_0797"/>
<dbReference type="SUPFAM" id="SSF75304">
    <property type="entry name" value="Amidase signature (AS) enzymes"/>
    <property type="match status" value="1"/>
</dbReference>
<organism evidence="2 3">
    <name type="scientific">Acidilobus saccharovorans (strain DSM 16705 / JCM 18335 / VKM B-2471 / 345-15)</name>
    <dbReference type="NCBI Taxonomy" id="666510"/>
    <lineage>
        <taxon>Archaea</taxon>
        <taxon>Thermoproteota</taxon>
        <taxon>Thermoprotei</taxon>
        <taxon>Acidilobales</taxon>
        <taxon>Acidilobaceae</taxon>
        <taxon>Acidilobus</taxon>
    </lineage>
</organism>
<dbReference type="InterPro" id="IPR023631">
    <property type="entry name" value="Amidase_dom"/>
</dbReference>
<dbReference type="InterPro" id="IPR020556">
    <property type="entry name" value="Amidase_CS"/>
</dbReference>
<accession>D9Q1L5</accession>
<dbReference type="InterPro" id="IPR036928">
    <property type="entry name" value="AS_sf"/>
</dbReference>
<dbReference type="GO" id="GO:0016740">
    <property type="term" value="F:transferase activity"/>
    <property type="evidence" value="ECO:0007669"/>
    <property type="project" value="UniProtKB-KW"/>
</dbReference>
<evidence type="ECO:0000259" key="1">
    <source>
        <dbReference type="Pfam" id="PF01425"/>
    </source>
</evidence>
<dbReference type="EMBL" id="CP001742">
    <property type="protein sequence ID" value="ADL19203.1"/>
    <property type="molecule type" value="Genomic_DNA"/>
</dbReference>
<name>D9Q1L5_ACIS3</name>
<keyword evidence="3" id="KW-1185">Reference proteome</keyword>
<dbReference type="PANTHER" id="PTHR11895:SF67">
    <property type="entry name" value="AMIDASE DOMAIN-CONTAINING PROTEIN"/>
    <property type="match status" value="1"/>
</dbReference>
<feature type="domain" description="Amidase" evidence="1">
    <location>
        <begin position="6"/>
        <end position="389"/>
    </location>
</feature>
<dbReference type="eggNOG" id="arCOG01717">
    <property type="taxonomic scope" value="Archaea"/>
</dbReference>
<dbReference type="PANTHER" id="PTHR11895">
    <property type="entry name" value="TRANSAMIDASE"/>
    <property type="match status" value="1"/>
</dbReference>